<dbReference type="Proteomes" id="UP000474042">
    <property type="component" value="Unassembled WGS sequence"/>
</dbReference>
<gene>
    <name evidence="1" type="ORF">GND98_016515</name>
</gene>
<name>A0A6L9ES57_CLOBU</name>
<comment type="caution">
    <text evidence="1">The sequence shown here is derived from an EMBL/GenBank/DDBJ whole genome shotgun (WGS) entry which is preliminary data.</text>
</comment>
<accession>A0A6L9ES57</accession>
<protein>
    <submittedName>
        <fullName evidence="1">Uncharacterized protein</fullName>
    </submittedName>
</protein>
<evidence type="ECO:0000313" key="2">
    <source>
        <dbReference type="Proteomes" id="UP000474042"/>
    </source>
</evidence>
<dbReference type="RefSeq" id="WP_124230476.1">
    <property type="nucleotide sequence ID" value="NZ_RQKF01000032.1"/>
</dbReference>
<proteinExistence type="predicted"/>
<dbReference type="EMBL" id="WOFV02000072">
    <property type="protein sequence ID" value="NAS19412.1"/>
    <property type="molecule type" value="Genomic_DNA"/>
</dbReference>
<reference evidence="1 2" key="1">
    <citation type="submission" date="2020-01" db="EMBL/GenBank/DDBJ databases">
        <title>Genome sequence of a 1,3-propanediol producer, Clostridium butyricum S3.</title>
        <authorList>
            <person name="Zhou J."/>
        </authorList>
    </citation>
    <scope>NUCLEOTIDE SEQUENCE [LARGE SCALE GENOMIC DNA]</scope>
    <source>
        <strain evidence="1 2">S3</strain>
    </source>
</reference>
<evidence type="ECO:0000313" key="1">
    <source>
        <dbReference type="EMBL" id="NAS19412.1"/>
    </source>
</evidence>
<sequence>MNTETEVLKEDDYIRDFFSDKYSFIPEECKKLKEIENDIMNENNIKNLIASALNIPKGYWIFKLFMKMFDDLNDVKIKLLYENFKDQITDEDRKNVSDITEELKKTSFSNMMADRGYEFVNGKRVLNASKFARHFLQRADLVALNNNDIGIYNKNGYYTRLNADSLVLGKLVHKIMNEVGDRWNSYDEKEGIKAIQRSTDLINNLVLDRNQINLKNGMLDLGNYELKEHSP</sequence>
<dbReference type="AlphaFoldDB" id="A0A6L9ES57"/>
<organism evidence="1 2">
    <name type="scientific">Clostridium butyricum</name>
    <dbReference type="NCBI Taxonomy" id="1492"/>
    <lineage>
        <taxon>Bacteria</taxon>
        <taxon>Bacillati</taxon>
        <taxon>Bacillota</taxon>
        <taxon>Clostridia</taxon>
        <taxon>Eubacteriales</taxon>
        <taxon>Clostridiaceae</taxon>
        <taxon>Clostridium</taxon>
    </lineage>
</organism>